<gene>
    <name evidence="2" type="ordered locus">Clole_1162</name>
</gene>
<keyword evidence="3" id="KW-1185">Reference proteome</keyword>
<evidence type="ECO:0000313" key="2">
    <source>
        <dbReference type="EMBL" id="ADZ82891.1"/>
    </source>
</evidence>
<accession>F2JSQ7</accession>
<dbReference type="STRING" id="642492.Clole_1162"/>
<feature type="domain" description="Imm-5-like" evidence="1">
    <location>
        <begin position="22"/>
        <end position="154"/>
    </location>
</feature>
<sequence length="175" mass="19424">MPKPRKMLGSVDSPYIISLMNLIETQSKTTIAKWCIDYAEEHILSIYKKAYPNDNRLRDAINASNDWLDGKVKLPMVKKLILEARAAAREAEENPAAQAAARAVAQAATTIHTTTQSLSLAFYGCAAIAYDRVGIDEKAEVYEQIASEECTKMEAALRAIAVENEKNPAKINWYC</sequence>
<dbReference type="Proteomes" id="UP000008467">
    <property type="component" value="Chromosome"/>
</dbReference>
<proteinExistence type="predicted"/>
<reference evidence="2 3" key="1">
    <citation type="journal article" date="2011" name="J. Bacteriol.">
        <title>Complete genome sequence of the cellulose-degrading bacterium Cellulosilyticum lentocellum.</title>
        <authorList>
            <consortium name="US DOE Joint Genome Institute"/>
            <person name="Miller D.A."/>
            <person name="Suen G."/>
            <person name="Bruce D."/>
            <person name="Copeland A."/>
            <person name="Cheng J.F."/>
            <person name="Detter C."/>
            <person name="Goodwin L.A."/>
            <person name="Han C.S."/>
            <person name="Hauser L.J."/>
            <person name="Land M.L."/>
            <person name="Lapidus A."/>
            <person name="Lucas S."/>
            <person name="Meincke L."/>
            <person name="Pitluck S."/>
            <person name="Tapia R."/>
            <person name="Teshima H."/>
            <person name="Woyke T."/>
            <person name="Fox B.G."/>
            <person name="Angert E.R."/>
            <person name="Currie C.R."/>
        </authorList>
    </citation>
    <scope>NUCLEOTIDE SEQUENCE [LARGE SCALE GENOMIC DNA]</scope>
    <source>
        <strain evidence="3">ATCC 49066 / DSM 5427 / NCIMB 11756 / RHM5</strain>
    </source>
</reference>
<dbReference type="eggNOG" id="ENOG50305F3">
    <property type="taxonomic scope" value="Bacteria"/>
</dbReference>
<dbReference type="HOGENOM" id="CLU_1530024_0_0_9"/>
<dbReference type="EMBL" id="CP002582">
    <property type="protein sequence ID" value="ADZ82891.1"/>
    <property type="molecule type" value="Genomic_DNA"/>
</dbReference>
<dbReference type="KEGG" id="cle:Clole_1162"/>
<dbReference type="Pfam" id="PF21805">
    <property type="entry name" value="Imm5_like"/>
    <property type="match status" value="1"/>
</dbReference>
<evidence type="ECO:0000313" key="3">
    <source>
        <dbReference type="Proteomes" id="UP000008467"/>
    </source>
</evidence>
<name>F2JSQ7_CELLD</name>
<dbReference type="RefSeq" id="WP_013656190.1">
    <property type="nucleotide sequence ID" value="NC_015275.1"/>
</dbReference>
<dbReference type="AlphaFoldDB" id="F2JSQ7"/>
<organism evidence="2 3">
    <name type="scientific">Cellulosilyticum lentocellum (strain ATCC 49066 / DSM 5427 / NCIMB 11756 / RHM5)</name>
    <name type="common">Clostridium lentocellum</name>
    <dbReference type="NCBI Taxonomy" id="642492"/>
    <lineage>
        <taxon>Bacteria</taxon>
        <taxon>Bacillati</taxon>
        <taxon>Bacillota</taxon>
        <taxon>Clostridia</taxon>
        <taxon>Lachnospirales</taxon>
        <taxon>Cellulosilyticaceae</taxon>
        <taxon>Cellulosilyticum</taxon>
    </lineage>
</organism>
<dbReference type="InterPro" id="IPR048667">
    <property type="entry name" value="Imm5-like"/>
</dbReference>
<protein>
    <recommendedName>
        <fullName evidence="1">Imm-5-like domain-containing protein</fullName>
    </recommendedName>
</protein>
<evidence type="ECO:0000259" key="1">
    <source>
        <dbReference type="Pfam" id="PF21805"/>
    </source>
</evidence>